<evidence type="ECO:0000256" key="2">
    <source>
        <dbReference type="ARBA" id="ARBA00022448"/>
    </source>
</evidence>
<evidence type="ECO:0000256" key="8">
    <source>
        <dbReference type="ARBA" id="ARBA00038388"/>
    </source>
</evidence>
<comment type="similarity">
    <text evidence="8">Belongs to the ABC transporter superfamily. Macrolide exporter (TC 3.A.1.122) family.</text>
</comment>
<dbReference type="AlphaFoldDB" id="A0A3M3EBP1"/>
<dbReference type="CDD" id="cd03255">
    <property type="entry name" value="ABC_MJ0796_LolCDE_FtsE"/>
    <property type="match status" value="1"/>
</dbReference>
<dbReference type="GO" id="GO:0005886">
    <property type="term" value="C:plasma membrane"/>
    <property type="evidence" value="ECO:0007669"/>
    <property type="project" value="UniProtKB-SubCell"/>
</dbReference>
<dbReference type="InterPro" id="IPR027417">
    <property type="entry name" value="P-loop_NTPase"/>
</dbReference>
<sequence length="351" mass="37592">MARELSIIAARFCCNCVGGCPRKPSLPPSSRITRSGLWAASSAGSRAWPPALVSPLIDALTTLSSKPSALSRCSSNDTQPCRVSRPKAALILSPTIRTVPAAAFWTIHIKARPALKNHTRIGFSMGSSILTAKDLSKVVPSAEGELTILHELSLELNKGDSLAIVGASGSGKSTLLGLLAGLDLPSSGEVTLAGQALSALDEDQRARIRAEHVGFVFQSFQLLDSLNALENVMLPLELDGRKDARERATELLQRVGLGQRLTHSPRQLSGGEQQRVAIARAFAAEPDVLFADEPTGNLDSHTGERISDLLFELNKESGTTLVLVTHDERLAHRCRRLIRLEAGQMVAPLEP</sequence>
<reference evidence="10 11" key="1">
    <citation type="submission" date="2018-08" db="EMBL/GenBank/DDBJ databases">
        <title>Recombination of ecologically and evolutionarily significant loci maintains genetic cohesion in the Pseudomonas syringae species complex.</title>
        <authorList>
            <person name="Dillon M."/>
            <person name="Thakur S."/>
            <person name="Almeida R.N.D."/>
            <person name="Weir B.S."/>
            <person name="Guttman D.S."/>
        </authorList>
    </citation>
    <scope>NUCLEOTIDE SEQUENCE [LARGE SCALE GENOMIC DNA]</scope>
    <source>
        <strain evidence="10 11">NCPPB2445</strain>
    </source>
</reference>
<keyword evidence="3" id="KW-1003">Cell membrane</keyword>
<dbReference type="PROSITE" id="PS50893">
    <property type="entry name" value="ABC_TRANSPORTER_2"/>
    <property type="match status" value="1"/>
</dbReference>
<dbReference type="SUPFAM" id="SSF52540">
    <property type="entry name" value="P-loop containing nucleoside triphosphate hydrolases"/>
    <property type="match status" value="1"/>
</dbReference>
<dbReference type="SMART" id="SM00382">
    <property type="entry name" value="AAA"/>
    <property type="match status" value="1"/>
</dbReference>
<evidence type="ECO:0000256" key="4">
    <source>
        <dbReference type="ARBA" id="ARBA00022692"/>
    </source>
</evidence>
<dbReference type="EMBL" id="RBOJ01000092">
    <property type="protein sequence ID" value="RMM46129.1"/>
    <property type="molecule type" value="Genomic_DNA"/>
</dbReference>
<dbReference type="GO" id="GO:0022857">
    <property type="term" value="F:transmembrane transporter activity"/>
    <property type="evidence" value="ECO:0007669"/>
    <property type="project" value="UniProtKB-ARBA"/>
</dbReference>
<keyword evidence="11" id="KW-1185">Reference proteome</keyword>
<keyword evidence="4" id="KW-0812">Transmembrane</keyword>
<evidence type="ECO:0000256" key="5">
    <source>
        <dbReference type="ARBA" id="ARBA00022741"/>
    </source>
</evidence>
<evidence type="ECO:0000259" key="9">
    <source>
        <dbReference type="PROSITE" id="PS50893"/>
    </source>
</evidence>
<evidence type="ECO:0000313" key="11">
    <source>
        <dbReference type="Proteomes" id="UP000270661"/>
    </source>
</evidence>
<dbReference type="InterPro" id="IPR003593">
    <property type="entry name" value="AAA+_ATPase"/>
</dbReference>
<gene>
    <name evidence="10" type="ORF">ALQ77_04793</name>
</gene>
<keyword evidence="2" id="KW-0813">Transport</keyword>
<proteinExistence type="inferred from homology"/>
<evidence type="ECO:0000313" key="10">
    <source>
        <dbReference type="EMBL" id="RMM46129.1"/>
    </source>
</evidence>
<dbReference type="FunFam" id="3.40.50.300:FF:000032">
    <property type="entry name" value="Export ABC transporter ATP-binding protein"/>
    <property type="match status" value="1"/>
</dbReference>
<evidence type="ECO:0000256" key="6">
    <source>
        <dbReference type="ARBA" id="ARBA00022840"/>
    </source>
</evidence>
<feature type="domain" description="ABC transporter" evidence="9">
    <location>
        <begin position="130"/>
        <end position="349"/>
    </location>
</feature>
<dbReference type="GO" id="GO:1902495">
    <property type="term" value="C:transmembrane transporter complex"/>
    <property type="evidence" value="ECO:0007669"/>
    <property type="project" value="UniProtKB-ARBA"/>
</dbReference>
<keyword evidence="7" id="KW-0472">Membrane</keyword>
<dbReference type="GO" id="GO:0005524">
    <property type="term" value="F:ATP binding"/>
    <property type="evidence" value="ECO:0007669"/>
    <property type="project" value="UniProtKB-KW"/>
</dbReference>
<keyword evidence="6" id="KW-0067">ATP-binding</keyword>
<dbReference type="STRING" id="47879.AXG94_23960"/>
<dbReference type="InterPro" id="IPR017871">
    <property type="entry name" value="ABC_transporter-like_CS"/>
</dbReference>
<dbReference type="PROSITE" id="PS00211">
    <property type="entry name" value="ABC_TRANSPORTER_1"/>
    <property type="match status" value="1"/>
</dbReference>
<dbReference type="InterPro" id="IPR003439">
    <property type="entry name" value="ABC_transporter-like_ATP-bd"/>
</dbReference>
<dbReference type="InterPro" id="IPR017911">
    <property type="entry name" value="MacB-like_ATP-bd"/>
</dbReference>
<dbReference type="Pfam" id="PF00005">
    <property type="entry name" value="ABC_tran"/>
    <property type="match status" value="1"/>
</dbReference>
<comment type="subcellular location">
    <subcellularLocation>
        <location evidence="1">Cell inner membrane</location>
        <topology evidence="1">Multi-pass membrane protein</topology>
    </subcellularLocation>
</comment>
<name>A0A3M3EBP1_9PSED</name>
<comment type="caution">
    <text evidence="10">The sequence shown here is derived from an EMBL/GenBank/DDBJ whole genome shotgun (WGS) entry which is preliminary data.</text>
</comment>
<accession>A0A3M3EBP1</accession>
<dbReference type="Gene3D" id="3.40.50.300">
    <property type="entry name" value="P-loop containing nucleotide triphosphate hydrolases"/>
    <property type="match status" value="1"/>
</dbReference>
<keyword evidence="5" id="KW-0547">Nucleotide-binding</keyword>
<evidence type="ECO:0000256" key="7">
    <source>
        <dbReference type="ARBA" id="ARBA00023136"/>
    </source>
</evidence>
<protein>
    <recommendedName>
        <fullName evidence="9">ABC transporter domain-containing protein</fullName>
    </recommendedName>
</protein>
<dbReference type="PANTHER" id="PTHR42798">
    <property type="entry name" value="LIPOPROTEIN-RELEASING SYSTEM ATP-BINDING PROTEIN LOLD"/>
    <property type="match status" value="1"/>
</dbReference>
<dbReference type="PANTHER" id="PTHR42798:SF2">
    <property type="entry name" value="ABC TRANSPORTER ATP-BINDING PROTEIN MG467-RELATED"/>
    <property type="match status" value="1"/>
</dbReference>
<organism evidence="10 11">
    <name type="scientific">Pseudomonas corrugata</name>
    <dbReference type="NCBI Taxonomy" id="47879"/>
    <lineage>
        <taxon>Bacteria</taxon>
        <taxon>Pseudomonadati</taxon>
        <taxon>Pseudomonadota</taxon>
        <taxon>Gammaproteobacteria</taxon>
        <taxon>Pseudomonadales</taxon>
        <taxon>Pseudomonadaceae</taxon>
        <taxon>Pseudomonas</taxon>
    </lineage>
</organism>
<dbReference type="GO" id="GO:0016887">
    <property type="term" value="F:ATP hydrolysis activity"/>
    <property type="evidence" value="ECO:0007669"/>
    <property type="project" value="InterPro"/>
</dbReference>
<dbReference type="Proteomes" id="UP000270661">
    <property type="component" value="Unassembled WGS sequence"/>
</dbReference>
<evidence type="ECO:0000256" key="3">
    <source>
        <dbReference type="ARBA" id="ARBA00022475"/>
    </source>
</evidence>
<evidence type="ECO:0000256" key="1">
    <source>
        <dbReference type="ARBA" id="ARBA00004429"/>
    </source>
</evidence>